<evidence type="ECO:0000256" key="2">
    <source>
        <dbReference type="SAM" id="SignalP"/>
    </source>
</evidence>
<name>A0ABM0T478_CAMSA</name>
<proteinExistence type="predicted"/>
<feature type="compositionally biased region" description="Low complexity" evidence="1">
    <location>
        <begin position="44"/>
        <end position="56"/>
    </location>
</feature>
<gene>
    <name evidence="4" type="primary">LOC104706185</name>
</gene>
<accession>A0ABM0T478</accession>
<feature type="compositionally biased region" description="Pro residues" evidence="1">
    <location>
        <begin position="88"/>
        <end position="100"/>
    </location>
</feature>
<keyword evidence="2" id="KW-0732">Signal</keyword>
<dbReference type="PANTHER" id="PTHR35725">
    <property type="entry name" value="CLASSICAL ARABINOGALACTAN PROTEIN 26"/>
    <property type="match status" value="1"/>
</dbReference>
<reference evidence="4" key="2">
    <citation type="submission" date="2025-08" db="UniProtKB">
        <authorList>
            <consortium name="RefSeq"/>
        </authorList>
    </citation>
    <scope>IDENTIFICATION</scope>
    <source>
        <tissue evidence="4">Leaf</tissue>
    </source>
</reference>
<evidence type="ECO:0000313" key="3">
    <source>
        <dbReference type="Proteomes" id="UP000694864"/>
    </source>
</evidence>
<feature type="region of interest" description="Disordered" evidence="1">
    <location>
        <begin position="40"/>
        <end position="100"/>
    </location>
</feature>
<sequence length="120" mass="12253">MAFSFLKKLLIIFLISLSSPCLSSSLLSSPTISPFQQLSPDIAPLLPSPGDSLPSDDGGGTIPASPSPPDPDTNDGSYPDPLAFAPFASPPVSSPAPPSSHPFSGVLILTVIFSSAYVAL</sequence>
<dbReference type="PANTHER" id="PTHR35725:SF3">
    <property type="entry name" value="CLASSICAL ARABINOGALACTAN PROTEIN 25"/>
    <property type="match status" value="1"/>
</dbReference>
<evidence type="ECO:0000256" key="1">
    <source>
        <dbReference type="SAM" id="MobiDB-lite"/>
    </source>
</evidence>
<protein>
    <submittedName>
        <fullName evidence="4">Classical arabinogalactan protein 25-like</fullName>
    </submittedName>
</protein>
<dbReference type="RefSeq" id="XP_010420649.1">
    <property type="nucleotide sequence ID" value="XM_010422347.2"/>
</dbReference>
<reference evidence="3" key="1">
    <citation type="journal article" date="2014" name="Nat. Commun.">
        <title>The emerging biofuel crop Camelina sativa retains a highly undifferentiated hexaploid genome structure.</title>
        <authorList>
            <person name="Kagale S."/>
            <person name="Koh C."/>
            <person name="Nixon J."/>
            <person name="Bollina V."/>
            <person name="Clarke W.E."/>
            <person name="Tuteja R."/>
            <person name="Spillane C."/>
            <person name="Robinson S.J."/>
            <person name="Links M.G."/>
            <person name="Clarke C."/>
            <person name="Higgins E.E."/>
            <person name="Huebert T."/>
            <person name="Sharpe A.G."/>
            <person name="Parkin I.A."/>
        </authorList>
    </citation>
    <scope>NUCLEOTIDE SEQUENCE [LARGE SCALE GENOMIC DNA]</scope>
    <source>
        <strain evidence="3">cv. DH55</strain>
    </source>
</reference>
<dbReference type="Proteomes" id="UP000694864">
    <property type="component" value="Chromosome 8"/>
</dbReference>
<feature type="chain" id="PRO_5047045946" evidence="2">
    <location>
        <begin position="24"/>
        <end position="120"/>
    </location>
</feature>
<feature type="signal peptide" evidence="2">
    <location>
        <begin position="1"/>
        <end position="23"/>
    </location>
</feature>
<keyword evidence="3" id="KW-1185">Reference proteome</keyword>
<evidence type="ECO:0000313" key="4">
    <source>
        <dbReference type="RefSeq" id="XP_010420649.1"/>
    </source>
</evidence>
<dbReference type="InterPro" id="IPR039346">
    <property type="entry name" value="AGP25/26"/>
</dbReference>
<dbReference type="GeneID" id="104706185"/>
<organism evidence="3 4">
    <name type="scientific">Camelina sativa</name>
    <name type="common">False flax</name>
    <name type="synonym">Myagrum sativum</name>
    <dbReference type="NCBI Taxonomy" id="90675"/>
    <lineage>
        <taxon>Eukaryota</taxon>
        <taxon>Viridiplantae</taxon>
        <taxon>Streptophyta</taxon>
        <taxon>Embryophyta</taxon>
        <taxon>Tracheophyta</taxon>
        <taxon>Spermatophyta</taxon>
        <taxon>Magnoliopsida</taxon>
        <taxon>eudicotyledons</taxon>
        <taxon>Gunneridae</taxon>
        <taxon>Pentapetalae</taxon>
        <taxon>rosids</taxon>
        <taxon>malvids</taxon>
        <taxon>Brassicales</taxon>
        <taxon>Brassicaceae</taxon>
        <taxon>Camelineae</taxon>
        <taxon>Camelina</taxon>
    </lineage>
</organism>